<sequence length="66" mass="7215">MLSSAASAQLLQPLTTLEPVAEFGRCRPIGVAVLKQSRILVTFPKKPKDYDYELAARVEEIGEVGI</sequence>
<gene>
    <name evidence="1" type="ORF">EI293_10160</name>
</gene>
<comment type="caution">
    <text evidence="1">The sequence shown here is derived from an EMBL/GenBank/DDBJ whole genome shotgun (WGS) entry which is preliminary data.</text>
</comment>
<evidence type="ECO:0000313" key="2">
    <source>
        <dbReference type="Proteomes" id="UP000270291"/>
    </source>
</evidence>
<organism evidence="1 2">
    <name type="scientific">Hymenobacter perfusus</name>
    <dbReference type="NCBI Taxonomy" id="1236770"/>
    <lineage>
        <taxon>Bacteria</taxon>
        <taxon>Pseudomonadati</taxon>
        <taxon>Bacteroidota</taxon>
        <taxon>Cytophagia</taxon>
        <taxon>Cytophagales</taxon>
        <taxon>Hymenobacteraceae</taxon>
        <taxon>Hymenobacter</taxon>
    </lineage>
</organism>
<name>A0A428K9W8_9BACT</name>
<dbReference type="EMBL" id="RWIU01000003">
    <property type="protein sequence ID" value="RSK43266.1"/>
    <property type="molecule type" value="Genomic_DNA"/>
</dbReference>
<dbReference type="AlphaFoldDB" id="A0A428K9W8"/>
<reference evidence="1 2" key="1">
    <citation type="submission" date="2018-12" db="EMBL/GenBank/DDBJ databases">
        <authorList>
            <person name="Feng G."/>
            <person name="Zhu H."/>
        </authorList>
    </citation>
    <scope>NUCLEOTIDE SEQUENCE [LARGE SCALE GENOMIC DNA]</scope>
    <source>
        <strain evidence="1 2">LMG 26000</strain>
    </source>
</reference>
<accession>A0A428K9W8</accession>
<protein>
    <submittedName>
        <fullName evidence="1">Uncharacterized protein</fullName>
    </submittedName>
</protein>
<dbReference type="RefSeq" id="WP_125437241.1">
    <property type="nucleotide sequence ID" value="NZ_RWIU01000003.1"/>
</dbReference>
<keyword evidence="2" id="KW-1185">Reference proteome</keyword>
<evidence type="ECO:0000313" key="1">
    <source>
        <dbReference type="EMBL" id="RSK43266.1"/>
    </source>
</evidence>
<dbReference type="Proteomes" id="UP000270291">
    <property type="component" value="Unassembled WGS sequence"/>
</dbReference>
<proteinExistence type="predicted"/>